<keyword evidence="2" id="KW-0808">Transferase</keyword>
<evidence type="ECO:0000313" key="6">
    <source>
        <dbReference type="Proteomes" id="UP000218267"/>
    </source>
</evidence>
<keyword evidence="3 5" id="KW-0418">Kinase</keyword>
<proteinExistence type="inferred from homology"/>
<dbReference type="PANTHER" id="PTHR43320">
    <property type="entry name" value="SUGAR KINASE"/>
    <property type="match status" value="1"/>
</dbReference>
<protein>
    <submittedName>
        <fullName evidence="5">Carbohydrate kinase</fullName>
    </submittedName>
</protein>
<organism evidence="5 6">
    <name type="scientific">Labilibaculum antarcticum</name>
    <dbReference type="NCBI Taxonomy" id="1717717"/>
    <lineage>
        <taxon>Bacteria</taxon>
        <taxon>Pseudomonadati</taxon>
        <taxon>Bacteroidota</taxon>
        <taxon>Bacteroidia</taxon>
        <taxon>Marinilabiliales</taxon>
        <taxon>Marinifilaceae</taxon>
        <taxon>Labilibaculum</taxon>
    </lineage>
</organism>
<dbReference type="CDD" id="cd01166">
    <property type="entry name" value="KdgK"/>
    <property type="match status" value="1"/>
</dbReference>
<evidence type="ECO:0000256" key="2">
    <source>
        <dbReference type="ARBA" id="ARBA00022679"/>
    </source>
</evidence>
<dbReference type="RefSeq" id="WP_096429405.1">
    <property type="nucleotide sequence ID" value="NZ_AP018042.1"/>
</dbReference>
<keyword evidence="6" id="KW-1185">Reference proteome</keyword>
<dbReference type="EMBL" id="AP018042">
    <property type="protein sequence ID" value="BAX80557.1"/>
    <property type="molecule type" value="Genomic_DNA"/>
</dbReference>
<dbReference type="KEGG" id="mbas:ALGA_2224"/>
<dbReference type="OrthoDB" id="9813569at2"/>
<evidence type="ECO:0000256" key="3">
    <source>
        <dbReference type="ARBA" id="ARBA00022777"/>
    </source>
</evidence>
<name>A0A1Y1CJK8_9BACT</name>
<dbReference type="Pfam" id="PF00294">
    <property type="entry name" value="PfkB"/>
    <property type="match status" value="1"/>
</dbReference>
<dbReference type="Gene3D" id="3.40.1190.20">
    <property type="match status" value="1"/>
</dbReference>
<dbReference type="InterPro" id="IPR052700">
    <property type="entry name" value="Carb_kinase_PfkB-like"/>
</dbReference>
<dbReference type="Proteomes" id="UP000218267">
    <property type="component" value="Chromosome"/>
</dbReference>
<dbReference type="InterPro" id="IPR011611">
    <property type="entry name" value="PfkB_dom"/>
</dbReference>
<dbReference type="PANTHER" id="PTHR43320:SF2">
    <property type="entry name" value="2-DEHYDRO-3-DEOXYGLUCONOKINASE_2-DEHYDRO-3-DEOXYGALACTONOKINASE"/>
    <property type="match status" value="1"/>
</dbReference>
<evidence type="ECO:0000259" key="4">
    <source>
        <dbReference type="Pfam" id="PF00294"/>
    </source>
</evidence>
<feature type="domain" description="Carbohydrate kinase PfkB" evidence="4">
    <location>
        <begin position="3"/>
        <end position="334"/>
    </location>
</feature>
<reference evidence="6" key="2">
    <citation type="journal article" date="2020" name="Antonie Van Leeuwenhoek">
        <title>Labilibaculum antarcticum sp. nov., a novel facultative anaerobic, psychrotorelant bacterium isolated from marine sediment of Antarctica.</title>
        <authorList>
            <person name="Watanabe M."/>
            <person name="Kojima H."/>
            <person name="Fukui M."/>
        </authorList>
    </citation>
    <scope>NUCLEOTIDE SEQUENCE [LARGE SCALE GENOMIC DNA]</scope>
    <source>
        <strain evidence="6">SPP2</strain>
    </source>
</reference>
<sequence>MKTIITFGEIMGRICPENFQRFQQSMPGKLDMTFAGAEANVAASIAMLGGKVKFVTALPDNEMTDACLSVLKGIDVDVSGIKRVNQGRFGLYFVERGANQRPSRVMYDRDYSAISLTHGEEYDWRRLFADAQWLHTTGITPSLSEIAANATEIAVRTAKEKGLSVSCDLNFRKKLWQWQSGTSASDLAQKTMRAILPFVDVVIANEEDAHDVLGISAGNTDIEGGKLDVEKYTDVAKEIVRQFPNVKKVAITLRESISATHNNWGAMLYDAATMKSYFAPLTDGKYTPYEIKSIIDRVGGGDSFGASLVYALNTPDLSDPEKTIRFAVAASCLCHSINGDFNYSSRSEVESLMGGSGSGRVVR</sequence>
<dbReference type="AlphaFoldDB" id="A0A1Y1CJK8"/>
<dbReference type="InterPro" id="IPR029056">
    <property type="entry name" value="Ribokinase-like"/>
</dbReference>
<comment type="similarity">
    <text evidence="1">Belongs to the carbohydrate kinase PfkB family.</text>
</comment>
<dbReference type="SUPFAM" id="SSF53613">
    <property type="entry name" value="Ribokinase-like"/>
    <property type="match status" value="1"/>
</dbReference>
<evidence type="ECO:0000256" key="1">
    <source>
        <dbReference type="ARBA" id="ARBA00010688"/>
    </source>
</evidence>
<evidence type="ECO:0000313" key="5">
    <source>
        <dbReference type="EMBL" id="BAX80557.1"/>
    </source>
</evidence>
<accession>A0A1Y1CJK8</accession>
<reference evidence="5 6" key="1">
    <citation type="journal article" date="2018" name="Mar. Genomics">
        <title>Complete genome sequence of Marinifilaceae bacterium strain SPP2, isolated from the Antarctic marine sediment.</title>
        <authorList>
            <person name="Watanabe M."/>
            <person name="Kojima H."/>
            <person name="Fukui M."/>
        </authorList>
    </citation>
    <scope>NUCLEOTIDE SEQUENCE [LARGE SCALE GENOMIC DNA]</scope>
    <source>
        <strain evidence="5 6">SPP2</strain>
    </source>
</reference>
<gene>
    <name evidence="5" type="ORF">ALGA_2224</name>
</gene>
<dbReference type="GO" id="GO:0016301">
    <property type="term" value="F:kinase activity"/>
    <property type="evidence" value="ECO:0007669"/>
    <property type="project" value="UniProtKB-KW"/>
</dbReference>